<dbReference type="Proteomes" id="UP000728032">
    <property type="component" value="Unassembled WGS sequence"/>
</dbReference>
<dbReference type="GO" id="GO:0043195">
    <property type="term" value="C:terminal bouton"/>
    <property type="evidence" value="ECO:0007669"/>
    <property type="project" value="TreeGrafter"/>
</dbReference>
<keyword evidence="3 6" id="KW-0812">Transmembrane</keyword>
<protein>
    <recommendedName>
        <fullName evidence="7">Major facilitator superfamily (MFS) profile domain-containing protein</fullName>
    </recommendedName>
</protein>
<feature type="transmembrane region" description="Helical" evidence="6">
    <location>
        <begin position="27"/>
        <end position="47"/>
    </location>
</feature>
<evidence type="ECO:0000256" key="2">
    <source>
        <dbReference type="ARBA" id="ARBA00022448"/>
    </source>
</evidence>
<dbReference type="EMBL" id="OC923817">
    <property type="protein sequence ID" value="CAD7655089.1"/>
    <property type="molecule type" value="Genomic_DNA"/>
</dbReference>
<feature type="transmembrane region" description="Helical" evidence="6">
    <location>
        <begin position="275"/>
        <end position="294"/>
    </location>
</feature>
<dbReference type="Gene3D" id="1.20.1250.20">
    <property type="entry name" value="MFS general substrate transporter like domains"/>
    <property type="match status" value="1"/>
</dbReference>
<feature type="transmembrane region" description="Helical" evidence="6">
    <location>
        <begin position="197"/>
        <end position="217"/>
    </location>
</feature>
<evidence type="ECO:0000256" key="5">
    <source>
        <dbReference type="ARBA" id="ARBA00023136"/>
    </source>
</evidence>
<evidence type="ECO:0000256" key="1">
    <source>
        <dbReference type="ARBA" id="ARBA00004141"/>
    </source>
</evidence>
<dbReference type="GO" id="GO:0015842">
    <property type="term" value="P:aminergic neurotransmitter loading into synaptic vesicle"/>
    <property type="evidence" value="ECO:0007669"/>
    <property type="project" value="TreeGrafter"/>
</dbReference>
<evidence type="ECO:0000313" key="9">
    <source>
        <dbReference type="Proteomes" id="UP000728032"/>
    </source>
</evidence>
<proteinExistence type="predicted"/>
<feature type="transmembrane region" description="Helical" evidence="6">
    <location>
        <begin position="53"/>
        <end position="75"/>
    </location>
</feature>
<dbReference type="GO" id="GO:0030672">
    <property type="term" value="C:synaptic vesicle membrane"/>
    <property type="evidence" value="ECO:0007669"/>
    <property type="project" value="TreeGrafter"/>
</dbReference>
<dbReference type="OrthoDB" id="5086884at2759"/>
<feature type="transmembrane region" description="Helical" evidence="6">
    <location>
        <begin position="300"/>
        <end position="324"/>
    </location>
</feature>
<name>A0A7R9M859_9ACAR</name>
<sequence>MFASKPIVQAITNPFVGPLTNKIGYSWPLFFGLILLFFSTMIFAIGSSYPTLFIARSMQGIGSAFTSVAGMGMLAEKYPDDRERGNSMAIALGGLALGVLIGPPFGGLMYEFVGKSSPFVVLALLALLDGCLQLLVLQPQVVKEEQEGASLMTLIKDPYILVAAGAITFANLGIAVLEPSLPLFMMDTMKSSNWEQGAAFLPASISYLIGTNIFGPLGHRMGRWLASMLGLIIIGFALLYIPMISSLNQLIIPNGMIGFAIGMVDSSMMPMLGSVYAIGDVAFCLGFAIGPALSGTLVRWLGFSGLCSITALVCFLFAPFMYILKKPPGRLENQTLLKESAVKYVNYTNEESPDEDLDLKRNIAKVNQNWVP</sequence>
<gene>
    <name evidence="8" type="ORF">ONB1V03_LOCUS11734</name>
</gene>
<keyword evidence="2" id="KW-0813">Transport</keyword>
<evidence type="ECO:0000259" key="7">
    <source>
        <dbReference type="PROSITE" id="PS50850"/>
    </source>
</evidence>
<feature type="transmembrane region" description="Helical" evidence="6">
    <location>
        <begin position="118"/>
        <end position="137"/>
    </location>
</feature>
<feature type="transmembrane region" description="Helical" evidence="6">
    <location>
        <begin position="158"/>
        <end position="177"/>
    </location>
</feature>
<feature type="transmembrane region" description="Helical" evidence="6">
    <location>
        <begin position="224"/>
        <end position="244"/>
    </location>
</feature>
<dbReference type="InterPro" id="IPR050930">
    <property type="entry name" value="MFS_Vesicular_Transporter"/>
</dbReference>
<keyword evidence="4 6" id="KW-1133">Transmembrane helix</keyword>
<dbReference type="EMBL" id="CAJPVJ010008992">
    <property type="protein sequence ID" value="CAG2172276.1"/>
    <property type="molecule type" value="Genomic_DNA"/>
</dbReference>
<dbReference type="Pfam" id="PF07690">
    <property type="entry name" value="MFS_1"/>
    <property type="match status" value="1"/>
</dbReference>
<dbReference type="InterPro" id="IPR036259">
    <property type="entry name" value="MFS_trans_sf"/>
</dbReference>
<keyword evidence="5 6" id="KW-0472">Membrane</keyword>
<evidence type="ECO:0000313" key="8">
    <source>
        <dbReference type="EMBL" id="CAD7655089.1"/>
    </source>
</evidence>
<feature type="domain" description="Major facilitator superfamily (MFS) profile" evidence="7">
    <location>
        <begin position="1"/>
        <end position="329"/>
    </location>
</feature>
<evidence type="ECO:0000256" key="4">
    <source>
        <dbReference type="ARBA" id="ARBA00022989"/>
    </source>
</evidence>
<comment type="subcellular location">
    <subcellularLocation>
        <location evidence="1">Membrane</location>
        <topology evidence="1">Multi-pass membrane protein</topology>
    </subcellularLocation>
</comment>
<dbReference type="PROSITE" id="PS50850">
    <property type="entry name" value="MFS"/>
    <property type="match status" value="1"/>
</dbReference>
<dbReference type="PANTHER" id="PTHR23506:SF23">
    <property type="entry name" value="GH10249P"/>
    <property type="match status" value="1"/>
</dbReference>
<reference evidence="8" key="1">
    <citation type="submission" date="2020-11" db="EMBL/GenBank/DDBJ databases">
        <authorList>
            <person name="Tran Van P."/>
        </authorList>
    </citation>
    <scope>NUCLEOTIDE SEQUENCE</scope>
</reference>
<evidence type="ECO:0000256" key="3">
    <source>
        <dbReference type="ARBA" id="ARBA00022692"/>
    </source>
</evidence>
<evidence type="ECO:0000256" key="6">
    <source>
        <dbReference type="SAM" id="Phobius"/>
    </source>
</evidence>
<dbReference type="SUPFAM" id="SSF103473">
    <property type="entry name" value="MFS general substrate transporter"/>
    <property type="match status" value="1"/>
</dbReference>
<dbReference type="AlphaFoldDB" id="A0A7R9M859"/>
<dbReference type="InterPro" id="IPR020846">
    <property type="entry name" value="MFS_dom"/>
</dbReference>
<dbReference type="GO" id="GO:0005335">
    <property type="term" value="F:serotonin:sodium:chloride symporter activity"/>
    <property type="evidence" value="ECO:0007669"/>
    <property type="project" value="TreeGrafter"/>
</dbReference>
<organism evidence="8">
    <name type="scientific">Oppiella nova</name>
    <dbReference type="NCBI Taxonomy" id="334625"/>
    <lineage>
        <taxon>Eukaryota</taxon>
        <taxon>Metazoa</taxon>
        <taxon>Ecdysozoa</taxon>
        <taxon>Arthropoda</taxon>
        <taxon>Chelicerata</taxon>
        <taxon>Arachnida</taxon>
        <taxon>Acari</taxon>
        <taxon>Acariformes</taxon>
        <taxon>Sarcoptiformes</taxon>
        <taxon>Oribatida</taxon>
        <taxon>Brachypylina</taxon>
        <taxon>Oppioidea</taxon>
        <taxon>Oppiidae</taxon>
        <taxon>Oppiella</taxon>
    </lineage>
</organism>
<dbReference type="PANTHER" id="PTHR23506">
    <property type="entry name" value="GH10249P"/>
    <property type="match status" value="1"/>
</dbReference>
<dbReference type="FunFam" id="1.20.1250.20:FF:000401">
    <property type="entry name" value="Vesicular amine transporter"/>
    <property type="match status" value="1"/>
</dbReference>
<keyword evidence="9" id="KW-1185">Reference proteome</keyword>
<dbReference type="InterPro" id="IPR011701">
    <property type="entry name" value="MFS"/>
</dbReference>
<feature type="transmembrane region" description="Helical" evidence="6">
    <location>
        <begin position="87"/>
        <end position="106"/>
    </location>
</feature>
<accession>A0A7R9M859</accession>